<feature type="non-terminal residue" evidence="2">
    <location>
        <position position="1"/>
    </location>
</feature>
<keyword evidence="2" id="KW-0378">Hydrolase</keyword>
<accession>A0A6J4IM26</accession>
<protein>
    <submittedName>
        <fullName evidence="2">N-carbamoyl-L-amino acid hydrolase</fullName>
        <ecNumber evidence="2">3.5.1.87</ecNumber>
    </submittedName>
</protein>
<proteinExistence type="predicted"/>
<evidence type="ECO:0000313" key="2">
    <source>
        <dbReference type="EMBL" id="CAA9254373.1"/>
    </source>
</evidence>
<sequence>DRRAKGRSGQGPGERRGGVRRPRDAALGRARAVLERAGRVDAPVPHPRAQGRRGAGRSVDARGRHGCGAGRRRQHGGPV</sequence>
<feature type="compositionally biased region" description="Basic and acidic residues" evidence="1">
    <location>
        <begin position="13"/>
        <end position="39"/>
    </location>
</feature>
<evidence type="ECO:0000256" key="1">
    <source>
        <dbReference type="SAM" id="MobiDB-lite"/>
    </source>
</evidence>
<feature type="non-terminal residue" evidence="2">
    <location>
        <position position="79"/>
    </location>
</feature>
<dbReference type="EC" id="3.5.1.87" evidence="2"/>
<reference evidence="2" key="1">
    <citation type="submission" date="2020-02" db="EMBL/GenBank/DDBJ databases">
        <authorList>
            <person name="Meier V. D."/>
        </authorList>
    </citation>
    <scope>NUCLEOTIDE SEQUENCE</scope>
    <source>
        <strain evidence="2">AVDCRST_MAG08</strain>
    </source>
</reference>
<feature type="region of interest" description="Disordered" evidence="1">
    <location>
        <begin position="1"/>
        <end position="79"/>
    </location>
</feature>
<name>A0A6J4IM26_9PROT</name>
<dbReference type="AlphaFoldDB" id="A0A6J4IM26"/>
<organism evidence="2">
    <name type="scientific">uncultured Acetobacteraceae bacterium</name>
    <dbReference type="NCBI Taxonomy" id="169975"/>
    <lineage>
        <taxon>Bacteria</taxon>
        <taxon>Pseudomonadati</taxon>
        <taxon>Pseudomonadota</taxon>
        <taxon>Alphaproteobacteria</taxon>
        <taxon>Acetobacterales</taxon>
        <taxon>Acetobacteraceae</taxon>
        <taxon>environmental samples</taxon>
    </lineage>
</organism>
<dbReference type="EMBL" id="CADCTG010000178">
    <property type="protein sequence ID" value="CAA9254373.1"/>
    <property type="molecule type" value="Genomic_DNA"/>
</dbReference>
<gene>
    <name evidence="2" type="ORF">AVDCRST_MAG08-2276</name>
</gene>
<dbReference type="GO" id="GO:0050538">
    <property type="term" value="F:N-carbamoyl-L-amino-acid hydrolase activity"/>
    <property type="evidence" value="ECO:0007669"/>
    <property type="project" value="UniProtKB-EC"/>
</dbReference>
<feature type="compositionally biased region" description="Basic residues" evidence="1">
    <location>
        <begin position="70"/>
        <end position="79"/>
    </location>
</feature>